<name>A0ABT6JS67_9GAMM</name>
<comment type="catalytic activity">
    <reaction evidence="1">
        <text>Hydrolysis of terminal non-reducing N-acetyl-D-hexosamine residues in N-acetyl-beta-D-hexosaminides.</text>
        <dbReference type="EC" id="3.2.1.52"/>
    </reaction>
</comment>
<accession>A0ABT6JS67</accession>
<proteinExistence type="inferred from homology"/>
<evidence type="ECO:0000256" key="1">
    <source>
        <dbReference type="ARBA" id="ARBA00001231"/>
    </source>
</evidence>
<evidence type="ECO:0000259" key="10">
    <source>
        <dbReference type="Pfam" id="PF02838"/>
    </source>
</evidence>
<keyword evidence="5" id="KW-0326">Glycosidase</keyword>
<dbReference type="EC" id="3.2.1.52" evidence="3"/>
<evidence type="ECO:0000256" key="6">
    <source>
        <dbReference type="ARBA" id="ARBA00030512"/>
    </source>
</evidence>
<dbReference type="Gene3D" id="3.20.20.80">
    <property type="entry name" value="Glycosidases"/>
    <property type="match status" value="1"/>
</dbReference>
<dbReference type="Gene3D" id="3.30.379.10">
    <property type="entry name" value="Chitobiase/beta-hexosaminidase domain 2-like"/>
    <property type="match status" value="1"/>
</dbReference>
<evidence type="ECO:0000256" key="5">
    <source>
        <dbReference type="ARBA" id="ARBA00023295"/>
    </source>
</evidence>
<dbReference type="SUPFAM" id="SSF51445">
    <property type="entry name" value="(Trans)glycosidases"/>
    <property type="match status" value="1"/>
</dbReference>
<feature type="domain" description="Beta-hexosaminidase bacterial type N-terminal" evidence="10">
    <location>
        <begin position="35"/>
        <end position="160"/>
    </location>
</feature>
<reference evidence="11 12" key="1">
    <citation type="submission" date="2023-04" db="EMBL/GenBank/DDBJ databases">
        <title>Luteimonas sp. M1R5S59.</title>
        <authorList>
            <person name="Sun J.-Q."/>
        </authorList>
    </citation>
    <scope>NUCLEOTIDE SEQUENCE [LARGE SCALE GENOMIC DNA]</scope>
    <source>
        <strain evidence="11 12">M1R5S59</strain>
    </source>
</reference>
<feature type="chain" id="PRO_5045564900" description="beta-N-acetylhexosaminidase" evidence="8">
    <location>
        <begin position="23"/>
        <end position="513"/>
    </location>
</feature>
<feature type="domain" description="Glycoside hydrolase family 20 catalytic" evidence="9">
    <location>
        <begin position="163"/>
        <end position="332"/>
    </location>
</feature>
<dbReference type="InterPro" id="IPR029018">
    <property type="entry name" value="Hex-like_dom2"/>
</dbReference>
<dbReference type="EMBL" id="JARXRO010000014">
    <property type="protein sequence ID" value="MDH5833444.1"/>
    <property type="molecule type" value="Genomic_DNA"/>
</dbReference>
<dbReference type="PANTHER" id="PTHR22600:SF57">
    <property type="entry name" value="BETA-N-ACETYLHEXOSAMINIDASE"/>
    <property type="match status" value="1"/>
</dbReference>
<comment type="similarity">
    <text evidence="2">Belongs to the glycosyl hydrolase 20 family.</text>
</comment>
<gene>
    <name evidence="11" type="ORF">QFW81_05820</name>
</gene>
<evidence type="ECO:0000256" key="8">
    <source>
        <dbReference type="SAM" id="SignalP"/>
    </source>
</evidence>
<feature type="signal peptide" evidence="8">
    <location>
        <begin position="1"/>
        <end position="22"/>
    </location>
</feature>
<dbReference type="SUPFAM" id="SSF55545">
    <property type="entry name" value="beta-N-acetylhexosaminidase-like domain"/>
    <property type="match status" value="1"/>
</dbReference>
<evidence type="ECO:0000313" key="12">
    <source>
        <dbReference type="Proteomes" id="UP001156873"/>
    </source>
</evidence>
<dbReference type="Pfam" id="PF00728">
    <property type="entry name" value="Glyco_hydro_20"/>
    <property type="match status" value="1"/>
</dbReference>
<evidence type="ECO:0000259" key="9">
    <source>
        <dbReference type="Pfam" id="PF00728"/>
    </source>
</evidence>
<dbReference type="InterPro" id="IPR015882">
    <property type="entry name" value="HEX_bac_N"/>
</dbReference>
<keyword evidence="4" id="KW-0378">Hydrolase</keyword>
<dbReference type="InterPro" id="IPR017853">
    <property type="entry name" value="GH"/>
</dbReference>
<comment type="caution">
    <text evidence="11">The sequence shown here is derived from an EMBL/GenBank/DDBJ whole genome shotgun (WGS) entry which is preliminary data.</text>
</comment>
<keyword evidence="8" id="KW-0732">Signal</keyword>
<sequence>MGFKAVLCGMLAVAGVVSGSSAAAVAPEASATAVHLVPLPQSLTMRGGELRFADTVAVQVDTQSPGAEAALEATLESLGIAVADAGAVSDVDDAPTRIRLQRVDDPALGDEGYRLVIAGDVQLGARTEAGLLHAVQTLRQLLPAQPQADIRLPRLEIVDAPAYRWRGLSLDVARSFLPVEYVERTIDRMALFKLNRLHLHLTDDQGWRIEIKRWPKLVEIGGASAVKGGRSGWYTQDELRHLVAYAQARGITIVPEIDVPGHVQAALASYNELACDDEDNLAPYSGLEVGFSVLCLDKPEVVYPFVQQVLEEVLAIFPSQEIHMGGDEIKHPLYGEFVAHTARMVEDMGRTAIFWEEGSVADTRPDVLFQFWNDGYDIAAAVEEGHRLILSPCSYFYIDHGNYAGQPQTYDWCRKEGVPLARLYAFDPTPFPTAVGIEAALWTELVHTDAAADNRLWPRLAAAAEVAWTPKAQRRYEDFVQRTGALRPHLDAMGIGYHPEPDLGWQPDAATPD</sequence>
<organism evidence="11 12">
    <name type="scientific">Luteimonas kalidii</name>
    <dbReference type="NCBI Taxonomy" id="3042025"/>
    <lineage>
        <taxon>Bacteria</taxon>
        <taxon>Pseudomonadati</taxon>
        <taxon>Pseudomonadota</taxon>
        <taxon>Gammaproteobacteria</taxon>
        <taxon>Lysobacterales</taxon>
        <taxon>Lysobacteraceae</taxon>
        <taxon>Luteimonas</taxon>
    </lineage>
</organism>
<dbReference type="Pfam" id="PF02838">
    <property type="entry name" value="Glyco_hydro_20b"/>
    <property type="match status" value="1"/>
</dbReference>
<evidence type="ECO:0000256" key="7">
    <source>
        <dbReference type="ARBA" id="ARBA00033000"/>
    </source>
</evidence>
<keyword evidence="12" id="KW-1185">Reference proteome</keyword>
<evidence type="ECO:0000256" key="2">
    <source>
        <dbReference type="ARBA" id="ARBA00006285"/>
    </source>
</evidence>
<dbReference type="Proteomes" id="UP001156873">
    <property type="component" value="Unassembled WGS sequence"/>
</dbReference>
<dbReference type="PANTHER" id="PTHR22600">
    <property type="entry name" value="BETA-HEXOSAMINIDASE"/>
    <property type="match status" value="1"/>
</dbReference>
<evidence type="ECO:0000256" key="4">
    <source>
        <dbReference type="ARBA" id="ARBA00022801"/>
    </source>
</evidence>
<protein>
    <recommendedName>
        <fullName evidence="3">beta-N-acetylhexosaminidase</fullName>
        <ecNumber evidence="3">3.2.1.52</ecNumber>
    </recommendedName>
    <alternativeName>
        <fullName evidence="6">Beta-N-acetylhexosaminidase</fullName>
    </alternativeName>
    <alternativeName>
        <fullName evidence="7">N-acetyl-beta-glucosaminidase</fullName>
    </alternativeName>
</protein>
<dbReference type="PRINTS" id="PR00738">
    <property type="entry name" value="GLHYDRLASE20"/>
</dbReference>
<evidence type="ECO:0000256" key="3">
    <source>
        <dbReference type="ARBA" id="ARBA00012663"/>
    </source>
</evidence>
<dbReference type="InterPro" id="IPR025705">
    <property type="entry name" value="Beta_hexosaminidase_sua/sub"/>
</dbReference>
<dbReference type="InterPro" id="IPR015883">
    <property type="entry name" value="Glyco_hydro_20_cat"/>
</dbReference>
<dbReference type="RefSeq" id="WP_280577708.1">
    <property type="nucleotide sequence ID" value="NZ_JARXRO010000014.1"/>
</dbReference>
<evidence type="ECO:0000313" key="11">
    <source>
        <dbReference type="EMBL" id="MDH5833444.1"/>
    </source>
</evidence>